<dbReference type="OrthoDB" id="10006218at2759"/>
<accession>A0A1Y2BNE3</accession>
<feature type="domain" description="Methyltransferase FkbM" evidence="1">
    <location>
        <begin position="88"/>
        <end position="158"/>
    </location>
</feature>
<sequence length="191" mass="21420">MLGLGSKFNFSYAVPPGRLPKEMEAHLFEANGVFDKPLKEVQTKYAKDPSYAPVFIYPSTVVYTADTTVSFFVEHKNPDKDFWGSSLLSNHPDVTAQDKVDLPAVNIGRFILQNFRAEDFVVVKMDIEGAEYDVVPHLLSTGAYTIIDYLYIEWHESIVANEPAKIKNARNAAQQMEKLGVHMPVYDTASA</sequence>
<name>A0A1Y2BNE3_9FUNG</name>
<evidence type="ECO:0000313" key="2">
    <source>
        <dbReference type="EMBL" id="ORY36271.1"/>
    </source>
</evidence>
<proteinExistence type="predicted"/>
<dbReference type="AlphaFoldDB" id="A0A1Y2BNE3"/>
<dbReference type="InterPro" id="IPR029063">
    <property type="entry name" value="SAM-dependent_MTases_sf"/>
</dbReference>
<dbReference type="Gene3D" id="3.40.50.150">
    <property type="entry name" value="Vaccinia Virus protein VP39"/>
    <property type="match status" value="1"/>
</dbReference>
<dbReference type="SUPFAM" id="SSF53335">
    <property type="entry name" value="S-adenosyl-L-methionine-dependent methyltransferases"/>
    <property type="match status" value="1"/>
</dbReference>
<dbReference type="PANTHER" id="PTHR44843:SF14">
    <property type="entry name" value="METHYLTRANSFERASE TYPE 11 DOMAIN-CONTAINING PROTEIN"/>
    <property type="match status" value="1"/>
</dbReference>
<dbReference type="InterPro" id="IPR006342">
    <property type="entry name" value="FkbM_mtfrase"/>
</dbReference>
<dbReference type="PANTHER" id="PTHR44843">
    <property type="entry name" value="METHYLTRANSFERASE"/>
    <property type="match status" value="1"/>
</dbReference>
<reference evidence="2 3" key="1">
    <citation type="submission" date="2016-07" db="EMBL/GenBank/DDBJ databases">
        <title>Pervasive Adenine N6-methylation of Active Genes in Fungi.</title>
        <authorList>
            <consortium name="DOE Joint Genome Institute"/>
            <person name="Mondo S.J."/>
            <person name="Dannebaum R.O."/>
            <person name="Kuo R.C."/>
            <person name="Labutti K."/>
            <person name="Haridas S."/>
            <person name="Kuo A."/>
            <person name="Salamov A."/>
            <person name="Ahrendt S.R."/>
            <person name="Lipzen A."/>
            <person name="Sullivan W."/>
            <person name="Andreopoulos W.B."/>
            <person name="Clum A."/>
            <person name="Lindquist E."/>
            <person name="Daum C."/>
            <person name="Ramamoorthy G.K."/>
            <person name="Gryganskyi A."/>
            <person name="Culley D."/>
            <person name="Magnuson J.K."/>
            <person name="James T.Y."/>
            <person name="O'Malley M.A."/>
            <person name="Stajich J.E."/>
            <person name="Spatafora J.W."/>
            <person name="Visel A."/>
            <person name="Grigoriev I.V."/>
        </authorList>
    </citation>
    <scope>NUCLEOTIDE SEQUENCE [LARGE SCALE GENOMIC DNA]</scope>
    <source>
        <strain evidence="2 3">JEL800</strain>
    </source>
</reference>
<gene>
    <name evidence="2" type="ORF">BCR33DRAFT_722071</name>
</gene>
<evidence type="ECO:0000259" key="1">
    <source>
        <dbReference type="Pfam" id="PF05050"/>
    </source>
</evidence>
<comment type="caution">
    <text evidence="2">The sequence shown here is derived from an EMBL/GenBank/DDBJ whole genome shotgun (WGS) entry which is preliminary data.</text>
</comment>
<dbReference type="Pfam" id="PF05050">
    <property type="entry name" value="Methyltransf_21"/>
    <property type="match status" value="1"/>
</dbReference>
<dbReference type="Proteomes" id="UP000193642">
    <property type="component" value="Unassembled WGS sequence"/>
</dbReference>
<evidence type="ECO:0000313" key="3">
    <source>
        <dbReference type="Proteomes" id="UP000193642"/>
    </source>
</evidence>
<keyword evidence="3" id="KW-1185">Reference proteome</keyword>
<dbReference type="EMBL" id="MCGO01000056">
    <property type="protein sequence ID" value="ORY36271.1"/>
    <property type="molecule type" value="Genomic_DNA"/>
</dbReference>
<protein>
    <recommendedName>
        <fullName evidence="1">Methyltransferase FkbM domain-containing protein</fullName>
    </recommendedName>
</protein>
<organism evidence="2 3">
    <name type="scientific">Rhizoclosmatium globosum</name>
    <dbReference type="NCBI Taxonomy" id="329046"/>
    <lineage>
        <taxon>Eukaryota</taxon>
        <taxon>Fungi</taxon>
        <taxon>Fungi incertae sedis</taxon>
        <taxon>Chytridiomycota</taxon>
        <taxon>Chytridiomycota incertae sedis</taxon>
        <taxon>Chytridiomycetes</taxon>
        <taxon>Chytridiales</taxon>
        <taxon>Chytriomycetaceae</taxon>
        <taxon>Rhizoclosmatium</taxon>
    </lineage>
</organism>